<protein>
    <recommendedName>
        <fullName evidence="5">Coiled-coil domain-containing protein 171-like</fullName>
    </recommendedName>
</protein>
<organism evidence="3 4">
    <name type="scientific">Knipowitschia caucasica</name>
    <name type="common">Caucasian dwarf goby</name>
    <name type="synonym">Pomatoschistus caucasicus</name>
    <dbReference type="NCBI Taxonomy" id="637954"/>
    <lineage>
        <taxon>Eukaryota</taxon>
        <taxon>Metazoa</taxon>
        <taxon>Chordata</taxon>
        <taxon>Craniata</taxon>
        <taxon>Vertebrata</taxon>
        <taxon>Euteleostomi</taxon>
        <taxon>Actinopterygii</taxon>
        <taxon>Neopterygii</taxon>
        <taxon>Teleostei</taxon>
        <taxon>Neoteleostei</taxon>
        <taxon>Acanthomorphata</taxon>
        <taxon>Gobiaria</taxon>
        <taxon>Gobiiformes</taxon>
        <taxon>Gobioidei</taxon>
        <taxon>Gobiidae</taxon>
        <taxon>Gobiinae</taxon>
        <taxon>Knipowitschia</taxon>
    </lineage>
</organism>
<feature type="coiled-coil region" evidence="1">
    <location>
        <begin position="952"/>
        <end position="1049"/>
    </location>
</feature>
<accession>A0AAV2KS51</accession>
<feature type="region of interest" description="Disordered" evidence="2">
    <location>
        <begin position="637"/>
        <end position="664"/>
    </location>
</feature>
<feature type="compositionally biased region" description="Basic and acidic residues" evidence="2">
    <location>
        <begin position="637"/>
        <end position="655"/>
    </location>
</feature>
<dbReference type="PANTHER" id="PTHR37476:SF1">
    <property type="entry name" value="COILED-COIL DOMAIN-CONTAINING PROTEIN 171"/>
    <property type="match status" value="1"/>
</dbReference>
<feature type="compositionally biased region" description="Basic and acidic residues" evidence="2">
    <location>
        <begin position="541"/>
        <end position="568"/>
    </location>
</feature>
<reference evidence="3 4" key="1">
    <citation type="submission" date="2024-04" db="EMBL/GenBank/DDBJ databases">
        <authorList>
            <person name="Waldvogel A.-M."/>
            <person name="Schoenle A."/>
        </authorList>
    </citation>
    <scope>NUCLEOTIDE SEQUENCE [LARGE SCALE GENOMIC DNA]</scope>
</reference>
<evidence type="ECO:0000313" key="4">
    <source>
        <dbReference type="Proteomes" id="UP001497482"/>
    </source>
</evidence>
<dbReference type="AlphaFoldDB" id="A0AAV2KS51"/>
<evidence type="ECO:0000256" key="2">
    <source>
        <dbReference type="SAM" id="MobiDB-lite"/>
    </source>
</evidence>
<feature type="region of interest" description="Disordered" evidence="2">
    <location>
        <begin position="1"/>
        <end position="90"/>
    </location>
</feature>
<keyword evidence="1" id="KW-0175">Coiled coil</keyword>
<dbReference type="EMBL" id="OZ035841">
    <property type="protein sequence ID" value="CAL1590996.1"/>
    <property type="molecule type" value="Genomic_DNA"/>
</dbReference>
<evidence type="ECO:0008006" key="5">
    <source>
        <dbReference type="Google" id="ProtNLM"/>
    </source>
</evidence>
<proteinExistence type="predicted"/>
<gene>
    <name evidence="3" type="ORF">KC01_LOCUS20418</name>
</gene>
<evidence type="ECO:0000256" key="1">
    <source>
        <dbReference type="SAM" id="Coils"/>
    </source>
</evidence>
<feature type="coiled-coil region" evidence="1">
    <location>
        <begin position="388"/>
        <end position="419"/>
    </location>
</feature>
<sequence length="1164" mass="134154">MRGGEAAGRGREGGRGRRTQSGRSGAQPRGTEPTSKSSAEVTRLKEVLLSLSGSDKQSEVMKRDDGSAAGGERKEKRVHSKGDSAEDQSRELRWRMNRLENDKLQLTSQHNQQVCALEAEAARLRAAVERGEAEREELHFQITVCLREKEKTDQTNRDLQQERDTLNERQAELEQSLSDLRVALDRSVRGRDLDQRSLQQELEERDELLQRLSEDNNSLHSLLTDQKQALEQSEQRMNELQQEMEREHEVKRRHSDELRYLGNREKRLRGDKEFAEQRIKTLEANIEAERTAHLESKFNSEIVQLRLRDLEAALAVERSNLQEATCSAGHLKELLHEAEKKREQEQQRSGQAQTQLHRLQVEFEQCKSDLSAALETEKQTNSELKVSLESEKRVRLSLKEKLESERRQQQITTSELQQRTEDVNTVRKAFNKFVQDVKETLQIHLAEHSGSWSPEETVEKLKATVCSQKQRLEEANKQFEDLVFASEQILDDNQTLKNLSSQQKTQMEEKEQLMEELKQEVTRLQTESCDWSNLSRQLQSELHRERDERKRERDRTEEQVCSEKQRRQQQEEARLSSLCNLLQRLQPQSIMGTPSWDELWIRVTERVEQINTDFQQAIHQISSLQSVLSRLQDKVQRREAERSRRHEHAVTELQRHLQSSRSEGRQLQDRVTSLTSDLSSLCEESVRFQWACLLLGGALTHAQSRVQRLSEQKAFLCRRLSDRDVLEQEVMSLLEALEAKETDVQLQKKNSVRRRWRRAFTALSALRKWCILGKMSRVLFRLQTVGVSLCGDENNAGSREMCLAQWLRSKHLSSLVLSSMSDLQVALSGSSPQSVMSAVQSGFSRLLEHLVDQSNAVTVTSQANRPMRRPEMQPRVKELVCSLQQHFLDFSQRLHSTEVERRSLRLEMSNIRRVAKKKEQEASNMVASDRFDAACSELREALCREQETQTLVLELNSQLKHLQNSVESITAQKNEAQETRQQTAQLLSEARREVSRKERSLRILGKHLSSVQKEKRQLEERLREAHDQLQNSTKQKERLIEMMHAAESDCTQFRENLVQSHRPECSKPRPLTLPGSLSGAEGLMGDPGVAACQSLVSSVARLSHTFSSRADWLQQEVSAHQSHVTALRGELQDACLRHNQAFTPVIGSFDNESAHLEQMKNVVV</sequence>
<evidence type="ECO:0000313" key="3">
    <source>
        <dbReference type="EMBL" id="CAL1590996.1"/>
    </source>
</evidence>
<dbReference type="PANTHER" id="PTHR37476">
    <property type="entry name" value="COILED-COIL DOMAIN-CONTAINING PROTEIN 171"/>
    <property type="match status" value="1"/>
</dbReference>
<dbReference type="Proteomes" id="UP001497482">
    <property type="component" value="Chromosome 19"/>
</dbReference>
<keyword evidence="4" id="KW-1185">Reference proteome</keyword>
<feature type="compositionally biased region" description="Basic and acidic residues" evidence="2">
    <location>
        <begin position="56"/>
        <end position="90"/>
    </location>
</feature>
<name>A0AAV2KS51_KNICA</name>
<feature type="region of interest" description="Disordered" evidence="2">
    <location>
        <begin position="151"/>
        <end position="171"/>
    </location>
</feature>
<feature type="region of interest" description="Disordered" evidence="2">
    <location>
        <begin position="540"/>
        <end position="568"/>
    </location>
</feature>